<keyword evidence="9" id="KW-1015">Disulfide bond</keyword>
<reference evidence="17" key="2">
    <citation type="submission" date="2020-01" db="EMBL/GenBank/DDBJ databases">
        <authorList>
            <person name="Korhonen P.K.K."/>
            <person name="Guangxu M.G."/>
            <person name="Wang T.W."/>
            <person name="Stroehlein A.J.S."/>
            <person name="Young N.D."/>
            <person name="Ang C.-S.A."/>
            <person name="Fernando D.W.F."/>
            <person name="Lu H.L."/>
            <person name="Taylor S.T."/>
            <person name="Ehtesham M.E.M."/>
            <person name="Najaraj S.H.N."/>
            <person name="Harsha G.H.G."/>
            <person name="Madugundu A.M."/>
            <person name="Renuse S.R."/>
            <person name="Holt D.H."/>
            <person name="Pandey A.P."/>
            <person name="Papenfuss A.P."/>
            <person name="Gasser R.B.G."/>
            <person name="Fischer K.F."/>
        </authorList>
    </citation>
    <scope>NUCLEOTIDE SEQUENCE</scope>
    <source>
        <strain evidence="17">SSS_KF_BRIS2020</strain>
    </source>
</reference>
<dbReference type="Pfam" id="PF24317">
    <property type="entry name" value="PSI_Plexin-B"/>
    <property type="match status" value="1"/>
</dbReference>
<evidence type="ECO:0000256" key="3">
    <source>
        <dbReference type="ARBA" id="ARBA00022475"/>
    </source>
</evidence>
<evidence type="ECO:0000313" key="18">
    <source>
        <dbReference type="EnsemblMetazoa" id="KAF7494916.1"/>
    </source>
</evidence>
<dbReference type="Proteomes" id="UP000070412">
    <property type="component" value="Unassembled WGS sequence"/>
</dbReference>
<comment type="subcellular location">
    <subcellularLocation>
        <location evidence="1">Cell membrane</location>
        <topology evidence="1">Single-pass type I membrane protein</topology>
    </subcellularLocation>
</comment>
<dbReference type="Pfam" id="PF18020">
    <property type="entry name" value="TIG_2"/>
    <property type="match status" value="1"/>
</dbReference>
<dbReference type="GO" id="GO:0008045">
    <property type="term" value="P:motor neuron axon guidance"/>
    <property type="evidence" value="ECO:0007669"/>
    <property type="project" value="TreeGrafter"/>
</dbReference>
<accession>A0A834RFS8</accession>
<evidence type="ECO:0000259" key="15">
    <source>
        <dbReference type="SMART" id="SM00423"/>
    </source>
</evidence>
<evidence type="ECO:0000256" key="5">
    <source>
        <dbReference type="ARBA" id="ARBA00022729"/>
    </source>
</evidence>
<proteinExistence type="inferred from homology"/>
<dbReference type="InterPro" id="IPR008936">
    <property type="entry name" value="Rho_GTPase_activation_prot"/>
</dbReference>
<reference evidence="19" key="1">
    <citation type="journal article" date="2020" name="PLoS Negl. Trop. Dis.">
        <title>High-quality nuclear genome for Sarcoptes scabiei-A critical resource for a neglected parasite.</title>
        <authorList>
            <person name="Korhonen P.K."/>
            <person name="Gasser R.B."/>
            <person name="Ma G."/>
            <person name="Wang T."/>
            <person name="Stroehlein A.J."/>
            <person name="Young N.D."/>
            <person name="Ang C.S."/>
            <person name="Fernando D.D."/>
            <person name="Lu H.C."/>
            <person name="Taylor S."/>
            <person name="Reynolds S.L."/>
            <person name="Mofiz E."/>
            <person name="Najaraj S.H."/>
            <person name="Gowda H."/>
            <person name="Madugundu A."/>
            <person name="Renuse S."/>
            <person name="Holt D."/>
            <person name="Pandey A."/>
            <person name="Papenfuss A.T."/>
            <person name="Fischer K."/>
        </authorList>
    </citation>
    <scope>NUCLEOTIDE SEQUENCE [LARGE SCALE GENOMIC DNA]</scope>
</reference>
<keyword evidence="8 14" id="KW-0472">Membrane</keyword>
<dbReference type="FunFam" id="2.60.40.10:FF:000868">
    <property type="entry name" value="Plexin D1"/>
    <property type="match status" value="1"/>
</dbReference>
<name>A0A834RFS8_SARSC</name>
<evidence type="ECO:0000256" key="6">
    <source>
        <dbReference type="ARBA" id="ARBA00022737"/>
    </source>
</evidence>
<dbReference type="InterPro" id="IPR031148">
    <property type="entry name" value="Plexin"/>
</dbReference>
<dbReference type="Pfam" id="PF24479">
    <property type="entry name" value="PSI_PlexinA-B"/>
    <property type="match status" value="1"/>
</dbReference>
<feature type="domain" description="PSI" evidence="15">
    <location>
        <begin position="302"/>
        <end position="349"/>
    </location>
</feature>
<dbReference type="InterPro" id="IPR013548">
    <property type="entry name" value="Plexin_cytoplasmic_RasGAP_dom"/>
</dbReference>
<reference evidence="18" key="3">
    <citation type="submission" date="2022-06" db="UniProtKB">
        <authorList>
            <consortium name="EnsemblMetazoa"/>
        </authorList>
    </citation>
    <scope>IDENTIFICATION</scope>
</reference>
<sequence length="1348" mass="152986">SSSFSNDDTIFSYGTSKSFGEDRQFYGANGDRPSSSTASSASLSTPRWLSLEAAQCIDFQAIKPEFMPHNLNAPIELIINQLPPLPYGSNYLCVFDQTPPIPASVTRNGLTCPTPSIEQRPEIPFDKDHVNVEVAVRSSETDTDFIHRSFIFYDCTRHKSCKSCVKSFWNCNWCVHENLCTHNTTSCTRRVIIGEHSSQNSLIKGSQHCPSFNLNSNIIVPNGSRRELSIEVRNLIPSNGFQCVVEIEQAHERVPAKVRDNNIICNEMMFAFQEEIGEQSASLTVTLNHDTFIDQTNFTIYKCQYLGAQSGRADCSLCQTRDPKYECVWCSNQCSHQKQCTETPINYCPPPRIDYIHPISGPIEGGTLVSIEGSNLGSSLDEIKDRISIGGIPCQPIQYNVSLRVVCRTGPSLIGPQSALVVIGNRAGVTRAQEKFQYKIVELTDVNPKIGPQSGGTRIYLSGKNLNIGSNMAIYLDDMPCLVERALASSFQLSCRTSPAPYPSYNVNRLILMIDDANYTLSNPFVYTDDPRIDRIEPLQSFFSGGRIITISGQHFESIQKPRMLVLVPRLIGSQGSLSSSIPTPSVYFDHNRVLNRNVHNQRDSKSSLWYPLVNPHQRSSSSSLSQLRSRSPLSMMVMMNDENHSQNDQLMDSYDSFGLEIDHHRLINESSCTVLSSTKMICYSPMINGDLQSLANHLNPMRTMKSESLASKFVPRGPHTRQHNSTLHHIPNQIYLQIGLVMDNTLSTLELDLYYQNLDSTMLYVSDPLILTLNNGHGKSISIEENHDQILPYKGDVLIIEGENLAVLLLSENELNVTIGIERCNLTSIDMRQIVCQPPPYPPAPTDELGRRNSIDLPVIVLKIGNMRKQLGYIHYGDYFYGFKVLNGFGHENDPGRFYHQNHPPFSYNGGSRFESSSSASSSSIFNIDVLIFVSIFIGIILTIISVIILAAYRHKTNEAEREYKRIQLQMDTLESNVRSECKQAFAELQTDILQSSGLLNLDDLSQLTLPINDDRTFLLRMIYASGKLIRSQLISDRFEEIFWFQSPYFHFTKEENQSCSRDIATDRTLSSCSTINNPTIIVKDSLKFDEIDFLARNDRSNYHLYRHQNGQIRNGLDLENYYTSQRYNSDRLPMSAHNFINTSKNNPRPIMMMMPNSSILNRNNLMGHDHHYSILEQFERDFLCNRNFVLIMIDCLEQQLFEGKPSKQSNPIVEIDRQRLASLLMLSLLDRMDYLFDIIRSLLESLIDRSLSNKNHSKLFENNQNSIVEKMLIDWLSICLLKYSKEIASEPLFLLQSAIKHQIDRGPVDYITGSSRFVINHPKSTHLSIIELFRLIQLFYSIRTKQ</sequence>
<dbReference type="Gene3D" id="2.60.40.10">
    <property type="entry name" value="Immunoglobulins"/>
    <property type="match status" value="4"/>
</dbReference>
<keyword evidence="5" id="KW-0732">Signal</keyword>
<feature type="non-terminal residue" evidence="17">
    <location>
        <position position="1"/>
    </location>
</feature>
<dbReference type="EMBL" id="WVUK01000051">
    <property type="protein sequence ID" value="KAF7494916.1"/>
    <property type="molecule type" value="Genomic_DNA"/>
</dbReference>
<evidence type="ECO:0000313" key="19">
    <source>
        <dbReference type="Proteomes" id="UP000070412"/>
    </source>
</evidence>
<dbReference type="GO" id="GO:0017154">
    <property type="term" value="F:semaphorin receptor activity"/>
    <property type="evidence" value="ECO:0007669"/>
    <property type="project" value="InterPro"/>
</dbReference>
<evidence type="ECO:0000256" key="12">
    <source>
        <dbReference type="SAM" id="Coils"/>
    </source>
</evidence>
<dbReference type="GO" id="GO:0008360">
    <property type="term" value="P:regulation of cell shape"/>
    <property type="evidence" value="ECO:0007669"/>
    <property type="project" value="TreeGrafter"/>
</dbReference>
<dbReference type="InterPro" id="IPR041019">
    <property type="entry name" value="TIG1_plexin"/>
</dbReference>
<dbReference type="GO" id="GO:0050772">
    <property type="term" value="P:positive regulation of axonogenesis"/>
    <property type="evidence" value="ECO:0007669"/>
    <property type="project" value="TreeGrafter"/>
</dbReference>
<evidence type="ECO:0000256" key="8">
    <source>
        <dbReference type="ARBA" id="ARBA00023136"/>
    </source>
</evidence>
<feature type="coiled-coil region" evidence="12">
    <location>
        <begin position="951"/>
        <end position="978"/>
    </location>
</feature>
<dbReference type="InterPro" id="IPR041362">
    <property type="entry name" value="TIG2_plexin"/>
</dbReference>
<evidence type="ECO:0000259" key="16">
    <source>
        <dbReference type="SMART" id="SM00429"/>
    </source>
</evidence>
<dbReference type="SMART" id="SM00429">
    <property type="entry name" value="IPT"/>
    <property type="match status" value="3"/>
</dbReference>
<keyword evidence="4 14" id="KW-0812">Transmembrane</keyword>
<evidence type="ECO:0000256" key="9">
    <source>
        <dbReference type="ARBA" id="ARBA00023157"/>
    </source>
</evidence>
<dbReference type="PANTHER" id="PTHR22625:SF44">
    <property type="entry name" value="PLEXIN-B"/>
    <property type="match status" value="1"/>
</dbReference>
<dbReference type="InterPro" id="IPR014756">
    <property type="entry name" value="Ig_E-set"/>
</dbReference>
<keyword evidence="3" id="KW-1003">Cell membrane</keyword>
<dbReference type="EnsemblMetazoa" id="SSS_6949s_mrna">
    <property type="protein sequence ID" value="KAF7494916.1"/>
    <property type="gene ID" value="SSS_6949"/>
</dbReference>
<keyword evidence="12" id="KW-0175">Coiled coil</keyword>
<dbReference type="InterPro" id="IPR057533">
    <property type="entry name" value="PSI_Plexin-B"/>
</dbReference>
<dbReference type="SMART" id="SM00423">
    <property type="entry name" value="PSI"/>
    <property type="match status" value="2"/>
</dbReference>
<evidence type="ECO:0000256" key="10">
    <source>
        <dbReference type="ARBA" id="ARBA00023170"/>
    </source>
</evidence>
<keyword evidence="6" id="KW-0677">Repeat</keyword>
<dbReference type="GO" id="GO:0097374">
    <property type="term" value="P:sensory neuron axon guidance"/>
    <property type="evidence" value="ECO:0007669"/>
    <property type="project" value="TreeGrafter"/>
</dbReference>
<dbReference type="SUPFAM" id="SSF81296">
    <property type="entry name" value="E set domains"/>
    <property type="match status" value="3"/>
</dbReference>
<feature type="domain" description="IPT/TIG" evidence="16">
    <location>
        <begin position="350"/>
        <end position="439"/>
    </location>
</feature>
<evidence type="ECO:0000256" key="11">
    <source>
        <dbReference type="ARBA" id="ARBA00023180"/>
    </source>
</evidence>
<evidence type="ECO:0000313" key="17">
    <source>
        <dbReference type="EMBL" id="KAF7494916.1"/>
    </source>
</evidence>
<keyword evidence="7 14" id="KW-1133">Transmembrane helix</keyword>
<dbReference type="PANTHER" id="PTHR22625">
    <property type="entry name" value="PLEXIN"/>
    <property type="match status" value="1"/>
</dbReference>
<feature type="transmembrane region" description="Helical" evidence="14">
    <location>
        <begin position="931"/>
        <end position="954"/>
    </location>
</feature>
<feature type="domain" description="IPT/TIG" evidence="16">
    <location>
        <begin position="442"/>
        <end position="528"/>
    </location>
</feature>
<gene>
    <name evidence="17" type="ORF">SSS_6949</name>
</gene>
<feature type="region of interest" description="Disordered" evidence="13">
    <location>
        <begin position="1"/>
        <end position="41"/>
    </location>
</feature>
<evidence type="ECO:0000256" key="1">
    <source>
        <dbReference type="ARBA" id="ARBA00004251"/>
    </source>
</evidence>
<dbReference type="InterPro" id="IPR002909">
    <property type="entry name" value="IPT_dom"/>
</dbReference>
<keyword evidence="19" id="KW-1185">Reference proteome</keyword>
<dbReference type="GO" id="GO:0005886">
    <property type="term" value="C:plasma membrane"/>
    <property type="evidence" value="ECO:0007669"/>
    <property type="project" value="UniProtKB-SubCell"/>
</dbReference>
<dbReference type="FunFam" id="2.60.40.10:FF:000203">
    <property type="entry name" value="Plexin B2"/>
    <property type="match status" value="1"/>
</dbReference>
<dbReference type="Pfam" id="PF08337">
    <property type="entry name" value="Plexin_cytopl"/>
    <property type="match status" value="1"/>
</dbReference>
<evidence type="ECO:0000256" key="7">
    <source>
        <dbReference type="ARBA" id="ARBA00022989"/>
    </source>
</evidence>
<dbReference type="Pfam" id="PF01833">
    <property type="entry name" value="TIG"/>
    <property type="match status" value="4"/>
</dbReference>
<comment type="similarity">
    <text evidence="2">Belongs to the plexin family.</text>
</comment>
<feature type="domain" description="IPT/TIG" evidence="16">
    <location>
        <begin position="530"/>
        <end position="612"/>
    </location>
</feature>
<dbReference type="InterPro" id="IPR013783">
    <property type="entry name" value="Ig-like_fold"/>
</dbReference>
<evidence type="ECO:0000256" key="4">
    <source>
        <dbReference type="ARBA" id="ARBA00022692"/>
    </source>
</evidence>
<evidence type="ECO:0000256" key="14">
    <source>
        <dbReference type="SAM" id="Phobius"/>
    </source>
</evidence>
<dbReference type="GO" id="GO:0002116">
    <property type="term" value="C:semaphorin receptor complex"/>
    <property type="evidence" value="ECO:0007669"/>
    <property type="project" value="TreeGrafter"/>
</dbReference>
<feature type="compositionally biased region" description="Polar residues" evidence="13">
    <location>
        <begin position="1"/>
        <end position="18"/>
    </location>
</feature>
<evidence type="ECO:0000256" key="2">
    <source>
        <dbReference type="ARBA" id="ARBA00010297"/>
    </source>
</evidence>
<dbReference type="GO" id="GO:0030334">
    <property type="term" value="P:regulation of cell migration"/>
    <property type="evidence" value="ECO:0007669"/>
    <property type="project" value="TreeGrafter"/>
</dbReference>
<keyword evidence="11" id="KW-0325">Glycoprotein</keyword>
<dbReference type="OrthoDB" id="6510624at2759"/>
<keyword evidence="10" id="KW-0675">Receptor</keyword>
<feature type="domain" description="PSI" evidence="15">
    <location>
        <begin position="154"/>
        <end position="210"/>
    </location>
</feature>
<dbReference type="Gene3D" id="1.10.506.10">
    <property type="entry name" value="GTPase Activation - p120gap, domain 1"/>
    <property type="match status" value="2"/>
</dbReference>
<protein>
    <submittedName>
        <fullName evidence="17">Plexin-B</fullName>
    </submittedName>
</protein>
<evidence type="ECO:0000256" key="13">
    <source>
        <dbReference type="SAM" id="MobiDB-lite"/>
    </source>
</evidence>
<dbReference type="Pfam" id="PF17960">
    <property type="entry name" value="TIG_plexin"/>
    <property type="match status" value="1"/>
</dbReference>
<dbReference type="GO" id="GO:0007162">
    <property type="term" value="P:negative regulation of cell adhesion"/>
    <property type="evidence" value="ECO:0007669"/>
    <property type="project" value="TreeGrafter"/>
</dbReference>
<organism evidence="17">
    <name type="scientific">Sarcoptes scabiei</name>
    <name type="common">Itch mite</name>
    <name type="synonym">Acarus scabiei</name>
    <dbReference type="NCBI Taxonomy" id="52283"/>
    <lineage>
        <taxon>Eukaryota</taxon>
        <taxon>Metazoa</taxon>
        <taxon>Ecdysozoa</taxon>
        <taxon>Arthropoda</taxon>
        <taxon>Chelicerata</taxon>
        <taxon>Arachnida</taxon>
        <taxon>Acari</taxon>
        <taxon>Acariformes</taxon>
        <taxon>Sarcoptiformes</taxon>
        <taxon>Astigmata</taxon>
        <taxon>Psoroptidia</taxon>
        <taxon>Sarcoptoidea</taxon>
        <taxon>Sarcoptidae</taxon>
        <taxon>Sarcoptinae</taxon>
        <taxon>Sarcoptes</taxon>
    </lineage>
</organism>
<dbReference type="InterPro" id="IPR016201">
    <property type="entry name" value="PSI"/>
</dbReference>